<evidence type="ECO:0000313" key="2">
    <source>
        <dbReference type="EMBL" id="MFC6315089.1"/>
    </source>
</evidence>
<keyword evidence="1" id="KW-0812">Transmembrane</keyword>
<protein>
    <recommendedName>
        <fullName evidence="4">PepSY domain-containing protein</fullName>
    </recommendedName>
</protein>
<dbReference type="EMBL" id="JBHSSM010000015">
    <property type="protein sequence ID" value="MFC6315089.1"/>
    <property type="molecule type" value="Genomic_DNA"/>
</dbReference>
<evidence type="ECO:0000313" key="3">
    <source>
        <dbReference type="Proteomes" id="UP001596310"/>
    </source>
</evidence>
<gene>
    <name evidence="2" type="ORF">ACFQHW_05825</name>
</gene>
<dbReference type="Proteomes" id="UP001596310">
    <property type="component" value="Unassembled WGS sequence"/>
</dbReference>
<sequence length="137" mass="15981">MSAFFKKNSYLIFVLTILLCLVGGYFVNHQAGEAPLVTVSSHQHQLVRHEKNENKLTSFERFLEKQLSLHFTVKQMRDAAHWVVGLSLAILLLEPLLVWLLYRHKPAPSLVKIRQARLQRQPYALDRDTDRSFKPWS</sequence>
<keyword evidence="3" id="KW-1185">Reference proteome</keyword>
<organism evidence="2 3">
    <name type="scientific">Lapidilactobacillus achengensis</name>
    <dbReference type="NCBI Taxonomy" id="2486000"/>
    <lineage>
        <taxon>Bacteria</taxon>
        <taxon>Bacillati</taxon>
        <taxon>Bacillota</taxon>
        <taxon>Bacilli</taxon>
        <taxon>Lactobacillales</taxon>
        <taxon>Lactobacillaceae</taxon>
        <taxon>Lapidilactobacillus</taxon>
    </lineage>
</organism>
<reference evidence="3" key="1">
    <citation type="journal article" date="2019" name="Int. J. Syst. Evol. Microbiol.">
        <title>The Global Catalogue of Microorganisms (GCM) 10K type strain sequencing project: providing services to taxonomists for standard genome sequencing and annotation.</title>
        <authorList>
            <consortium name="The Broad Institute Genomics Platform"/>
            <consortium name="The Broad Institute Genome Sequencing Center for Infectious Disease"/>
            <person name="Wu L."/>
            <person name="Ma J."/>
        </authorList>
    </citation>
    <scope>NUCLEOTIDE SEQUENCE [LARGE SCALE GENOMIC DNA]</scope>
    <source>
        <strain evidence="3">CCM 8897</strain>
    </source>
</reference>
<evidence type="ECO:0008006" key="4">
    <source>
        <dbReference type="Google" id="ProtNLM"/>
    </source>
</evidence>
<accession>A0ABW1UQN6</accession>
<dbReference type="RefSeq" id="WP_125596149.1">
    <property type="nucleotide sequence ID" value="NZ_JBHSSM010000015.1"/>
</dbReference>
<evidence type="ECO:0000256" key="1">
    <source>
        <dbReference type="SAM" id="Phobius"/>
    </source>
</evidence>
<keyword evidence="1" id="KW-1133">Transmembrane helix</keyword>
<feature type="transmembrane region" description="Helical" evidence="1">
    <location>
        <begin position="79"/>
        <end position="102"/>
    </location>
</feature>
<name>A0ABW1UQN6_9LACO</name>
<proteinExistence type="predicted"/>
<keyword evidence="1" id="KW-0472">Membrane</keyword>
<feature type="transmembrane region" description="Helical" evidence="1">
    <location>
        <begin position="9"/>
        <end position="27"/>
    </location>
</feature>
<comment type="caution">
    <text evidence="2">The sequence shown here is derived from an EMBL/GenBank/DDBJ whole genome shotgun (WGS) entry which is preliminary data.</text>
</comment>